<keyword evidence="8" id="KW-1185">Reference proteome</keyword>
<name>A0ABV5T6A3_9MICO</name>
<keyword evidence="5" id="KW-0862">Zinc</keyword>
<accession>A0ABV5T6A3</accession>
<dbReference type="Proteomes" id="UP001589611">
    <property type="component" value="Unassembled WGS sequence"/>
</dbReference>
<feature type="domain" description="Metallo-beta-lactamase" evidence="6">
    <location>
        <begin position="49"/>
        <end position="251"/>
    </location>
</feature>
<evidence type="ECO:0000313" key="8">
    <source>
        <dbReference type="Proteomes" id="UP001589611"/>
    </source>
</evidence>
<comment type="caution">
    <text evidence="7">The sequence shown here is derived from an EMBL/GenBank/DDBJ whole genome shotgun (WGS) entry which is preliminary data.</text>
</comment>
<comment type="similarity">
    <text evidence="2">Belongs to the metallo-beta-lactamase superfamily.</text>
</comment>
<evidence type="ECO:0000259" key="6">
    <source>
        <dbReference type="SMART" id="SM00849"/>
    </source>
</evidence>
<dbReference type="PANTHER" id="PTHR42978:SF7">
    <property type="entry name" value="METALLO-HYDROLASE RV2300C-RELATED"/>
    <property type="match status" value="1"/>
</dbReference>
<organism evidence="7 8">
    <name type="scientific">Microbacterium terregens</name>
    <dbReference type="NCBI Taxonomy" id="69363"/>
    <lineage>
        <taxon>Bacteria</taxon>
        <taxon>Bacillati</taxon>
        <taxon>Actinomycetota</taxon>
        <taxon>Actinomycetes</taxon>
        <taxon>Micrococcales</taxon>
        <taxon>Microbacteriaceae</taxon>
        <taxon>Microbacterium</taxon>
    </lineage>
</organism>
<dbReference type="InterPro" id="IPR051013">
    <property type="entry name" value="MBL_superfamily_lactonases"/>
</dbReference>
<dbReference type="RefSeq" id="WP_344715582.1">
    <property type="nucleotide sequence ID" value="NZ_BAAAWH010000001.1"/>
</dbReference>
<gene>
    <name evidence="7" type="ORF">ACFFPJ_15370</name>
</gene>
<dbReference type="SUPFAM" id="SSF56281">
    <property type="entry name" value="Metallo-hydrolase/oxidoreductase"/>
    <property type="match status" value="1"/>
</dbReference>
<comment type="cofactor">
    <cofactor evidence="1">
        <name>Zn(2+)</name>
        <dbReference type="ChEBI" id="CHEBI:29105"/>
    </cofactor>
</comment>
<dbReference type="InterPro" id="IPR036866">
    <property type="entry name" value="RibonucZ/Hydroxyglut_hydro"/>
</dbReference>
<reference evidence="7 8" key="1">
    <citation type="submission" date="2024-09" db="EMBL/GenBank/DDBJ databases">
        <authorList>
            <person name="Sun Q."/>
            <person name="Mori K."/>
        </authorList>
    </citation>
    <scope>NUCLEOTIDE SEQUENCE [LARGE SCALE GENOMIC DNA]</scope>
    <source>
        <strain evidence="7 8">JCM 1342</strain>
    </source>
</reference>
<keyword evidence="4" id="KW-0378">Hydrolase</keyword>
<dbReference type="Pfam" id="PF00753">
    <property type="entry name" value="Lactamase_B"/>
    <property type="match status" value="1"/>
</dbReference>
<evidence type="ECO:0000256" key="3">
    <source>
        <dbReference type="ARBA" id="ARBA00022723"/>
    </source>
</evidence>
<evidence type="ECO:0000313" key="7">
    <source>
        <dbReference type="EMBL" id="MFB9647176.1"/>
    </source>
</evidence>
<dbReference type="CDD" id="cd07729">
    <property type="entry name" value="AHL_lactonase_MBL-fold"/>
    <property type="match status" value="1"/>
</dbReference>
<dbReference type="Gene3D" id="3.60.15.10">
    <property type="entry name" value="Ribonuclease Z/Hydroxyacylglutathione hydrolase-like"/>
    <property type="match status" value="1"/>
</dbReference>
<evidence type="ECO:0000256" key="5">
    <source>
        <dbReference type="ARBA" id="ARBA00022833"/>
    </source>
</evidence>
<keyword evidence="3" id="KW-0479">Metal-binding</keyword>
<evidence type="ECO:0000256" key="4">
    <source>
        <dbReference type="ARBA" id="ARBA00022801"/>
    </source>
</evidence>
<dbReference type="InterPro" id="IPR001279">
    <property type="entry name" value="Metallo-B-lactamas"/>
</dbReference>
<dbReference type="EMBL" id="JBHMBE010000007">
    <property type="protein sequence ID" value="MFB9647176.1"/>
    <property type="molecule type" value="Genomic_DNA"/>
</dbReference>
<dbReference type="SMART" id="SM00849">
    <property type="entry name" value="Lactamase_B"/>
    <property type="match status" value="1"/>
</dbReference>
<evidence type="ECO:0000256" key="1">
    <source>
        <dbReference type="ARBA" id="ARBA00001947"/>
    </source>
</evidence>
<protein>
    <submittedName>
        <fullName evidence="7">N-acyl homoserine lactonase family protein</fullName>
    </submittedName>
</protein>
<proteinExistence type="inferred from homology"/>
<dbReference type="PANTHER" id="PTHR42978">
    <property type="entry name" value="QUORUM-QUENCHING LACTONASE YTNP-RELATED-RELATED"/>
    <property type="match status" value="1"/>
</dbReference>
<evidence type="ECO:0000256" key="2">
    <source>
        <dbReference type="ARBA" id="ARBA00007749"/>
    </source>
</evidence>
<sequence length="282" mass="31301">MPEEQRRPDAHTASHQVVIAKYGTRVGARSEVYLNYPLYGEADGDIRMDYFVWLIRGSSGVVLVDTGFSPQGGSRRSRTTLVPPVDLLERLGHRAESIDRVVITHAHYDHIGNLDLFPNAQFLISQRELDFWGSKHAQRRQFHHSTEDAELHTLQELHAAGRVRTFSGSTRIESGIDVIEIGGHTPGQSALIVQTDQGPVLLASDAVHYYEELERDMPFTSVANLVEMYEGFDTVGKLVGEGRVQHVVPGHDPDTLTRFTPLRGVGLDDLVATIGTWKGSQA</sequence>